<evidence type="ECO:0000259" key="2">
    <source>
        <dbReference type="Pfam" id="PF14667"/>
    </source>
</evidence>
<feature type="domain" description="Capsular polysaccharide assembling protein CapF C-terminal" evidence="2">
    <location>
        <begin position="257"/>
        <end position="367"/>
    </location>
</feature>
<dbReference type="InterPro" id="IPR050177">
    <property type="entry name" value="Lipid_A_modif_metabolic_enz"/>
</dbReference>
<protein>
    <submittedName>
        <fullName evidence="3">NAD-dependent epimerase/dehydratase family protein</fullName>
    </submittedName>
</protein>
<evidence type="ECO:0000313" key="4">
    <source>
        <dbReference type="Proteomes" id="UP001597181"/>
    </source>
</evidence>
<feature type="domain" description="NAD-dependent epimerase/dehydratase" evidence="1">
    <location>
        <begin position="3"/>
        <end position="185"/>
    </location>
</feature>
<organism evidence="3 4">
    <name type="scientific">Leucobacter albus</name>
    <dbReference type="NCBI Taxonomy" id="272210"/>
    <lineage>
        <taxon>Bacteria</taxon>
        <taxon>Bacillati</taxon>
        <taxon>Actinomycetota</taxon>
        <taxon>Actinomycetes</taxon>
        <taxon>Micrococcales</taxon>
        <taxon>Microbacteriaceae</taxon>
        <taxon>Leucobacter</taxon>
    </lineage>
</organism>
<dbReference type="InterPro" id="IPR014710">
    <property type="entry name" value="RmlC-like_jellyroll"/>
</dbReference>
<dbReference type="EMBL" id="JBHTLY010000002">
    <property type="protein sequence ID" value="MFD1201379.1"/>
    <property type="molecule type" value="Genomic_DNA"/>
</dbReference>
<evidence type="ECO:0000313" key="3">
    <source>
        <dbReference type="EMBL" id="MFD1201379.1"/>
    </source>
</evidence>
<comment type="caution">
    <text evidence="3">The sequence shown here is derived from an EMBL/GenBank/DDBJ whole genome shotgun (WGS) entry which is preliminary data.</text>
</comment>
<keyword evidence="4" id="KW-1185">Reference proteome</keyword>
<dbReference type="SUPFAM" id="SSF51182">
    <property type="entry name" value="RmlC-like cupins"/>
    <property type="match status" value="1"/>
</dbReference>
<dbReference type="Pfam" id="PF01370">
    <property type="entry name" value="Epimerase"/>
    <property type="match status" value="1"/>
</dbReference>
<dbReference type="Gene3D" id="2.60.120.10">
    <property type="entry name" value="Jelly Rolls"/>
    <property type="match status" value="1"/>
</dbReference>
<dbReference type="InterPro" id="IPR001509">
    <property type="entry name" value="Epimerase_deHydtase"/>
</dbReference>
<dbReference type="PANTHER" id="PTHR43245">
    <property type="entry name" value="BIFUNCTIONAL POLYMYXIN RESISTANCE PROTEIN ARNA"/>
    <property type="match status" value="1"/>
</dbReference>
<sequence length="372" mass="41250">MKVLVTGANGFIGKNLCSHLALREDVEVLTFTRDTPESELDGMVSAADFVFHLAGVNRPPVEKDFIDGNVGLTERLAASLEASKRPTPLLVTSSTQAALDNPYGRSKRQAEEIALSSGRERGAPVFVYRLPGVFGKWSKPNYNSVVATFCHNLVLGLPLEVHEPEHQLNLAYVDDVIGDFIQVLDSDLFVATQGFREVSRTFTVSLGDLRDRLESLHAMRDSLQVPALGDDLNRFLYATYTSYFEEDGFGYSLGKSVDDRGWLAEFVKSDAFGQIFVSKTRPGVTRGNHWHKTKIEKFLVVSGDAEITFRNKLNDSDVIRYVVNGDEARVLDIPAGYVHAITNTGSNDLVTIFWASEIFDPKSPDTFFEAVE</sequence>
<dbReference type="SUPFAM" id="SSF51735">
    <property type="entry name" value="NAD(P)-binding Rossmann-fold domains"/>
    <property type="match status" value="1"/>
</dbReference>
<proteinExistence type="predicted"/>
<dbReference type="PANTHER" id="PTHR43245:SF55">
    <property type="entry name" value="NAD(P)-BINDING DOMAIN-CONTAINING PROTEIN"/>
    <property type="match status" value="1"/>
</dbReference>
<dbReference type="RefSeq" id="WP_343962835.1">
    <property type="nucleotide sequence ID" value="NZ_BAAAKZ010000019.1"/>
</dbReference>
<dbReference type="InterPro" id="IPR029303">
    <property type="entry name" value="CapF_C"/>
</dbReference>
<reference evidence="4" key="1">
    <citation type="journal article" date="2019" name="Int. J. Syst. Evol. Microbiol.">
        <title>The Global Catalogue of Microorganisms (GCM) 10K type strain sequencing project: providing services to taxonomists for standard genome sequencing and annotation.</title>
        <authorList>
            <consortium name="The Broad Institute Genomics Platform"/>
            <consortium name="The Broad Institute Genome Sequencing Center for Infectious Disease"/>
            <person name="Wu L."/>
            <person name="Ma J."/>
        </authorList>
    </citation>
    <scope>NUCLEOTIDE SEQUENCE [LARGE SCALE GENOMIC DNA]</scope>
    <source>
        <strain evidence="4">CCUG 50213</strain>
    </source>
</reference>
<dbReference type="CDD" id="cd07007">
    <property type="entry name" value="cupin_CapF-like_C"/>
    <property type="match status" value="1"/>
</dbReference>
<dbReference type="Pfam" id="PF14667">
    <property type="entry name" value="Polysacc_synt_C"/>
    <property type="match status" value="1"/>
</dbReference>
<gene>
    <name evidence="3" type="ORF">ACFQ3U_05665</name>
</gene>
<dbReference type="InterPro" id="IPR011051">
    <property type="entry name" value="RmlC_Cupin_sf"/>
</dbReference>
<dbReference type="InterPro" id="IPR036291">
    <property type="entry name" value="NAD(P)-bd_dom_sf"/>
</dbReference>
<accession>A0ABW3TPA3</accession>
<dbReference type="Proteomes" id="UP001597181">
    <property type="component" value="Unassembled WGS sequence"/>
</dbReference>
<name>A0ABW3TPA3_9MICO</name>
<evidence type="ECO:0000259" key="1">
    <source>
        <dbReference type="Pfam" id="PF01370"/>
    </source>
</evidence>
<dbReference type="Gene3D" id="3.40.50.720">
    <property type="entry name" value="NAD(P)-binding Rossmann-like Domain"/>
    <property type="match status" value="1"/>
</dbReference>